<reference evidence="2" key="1">
    <citation type="journal article" date="2019" name="Int. J. Syst. Evol. Microbiol.">
        <title>The Global Catalogue of Microorganisms (GCM) 10K type strain sequencing project: providing services to taxonomists for standard genome sequencing and annotation.</title>
        <authorList>
            <consortium name="The Broad Institute Genomics Platform"/>
            <consortium name="The Broad Institute Genome Sequencing Center for Infectious Disease"/>
            <person name="Wu L."/>
            <person name="Ma J."/>
        </authorList>
    </citation>
    <scope>NUCLEOTIDE SEQUENCE [LARGE SCALE GENOMIC DNA]</scope>
    <source>
        <strain evidence="2">CGMCC 1.16026</strain>
    </source>
</reference>
<evidence type="ECO:0000313" key="1">
    <source>
        <dbReference type="EMBL" id="MFC6645745.1"/>
    </source>
</evidence>
<name>A0ABW1Z8A7_9BACT</name>
<organism evidence="1 2">
    <name type="scientific">Granulicella cerasi</name>
    <dbReference type="NCBI Taxonomy" id="741063"/>
    <lineage>
        <taxon>Bacteria</taxon>
        <taxon>Pseudomonadati</taxon>
        <taxon>Acidobacteriota</taxon>
        <taxon>Terriglobia</taxon>
        <taxon>Terriglobales</taxon>
        <taxon>Acidobacteriaceae</taxon>
        <taxon>Granulicella</taxon>
    </lineage>
</organism>
<proteinExistence type="predicted"/>
<evidence type="ECO:0000313" key="2">
    <source>
        <dbReference type="Proteomes" id="UP001596391"/>
    </source>
</evidence>
<gene>
    <name evidence="1" type="ORF">ACFQBQ_09165</name>
</gene>
<dbReference type="Proteomes" id="UP001596391">
    <property type="component" value="Unassembled WGS sequence"/>
</dbReference>
<protein>
    <submittedName>
        <fullName evidence="1">YkgJ family cysteine cluster protein</fullName>
    </submittedName>
</protein>
<dbReference type="InterPro" id="IPR005358">
    <property type="entry name" value="Puta_zinc/iron-chelating_dom"/>
</dbReference>
<dbReference type="EMBL" id="JBHSWI010000001">
    <property type="protein sequence ID" value="MFC6645745.1"/>
    <property type="molecule type" value="Genomic_DNA"/>
</dbReference>
<comment type="caution">
    <text evidence="1">The sequence shown here is derived from an EMBL/GenBank/DDBJ whole genome shotgun (WGS) entry which is preliminary data.</text>
</comment>
<keyword evidence="2" id="KW-1185">Reference proteome</keyword>
<sequence length="192" mass="21187">MNELFPIIDAALESAAERSGTWLACKPGCHQCCVGVFPVSPLDVESLREGLASLGEELRGTVLARAATSRERLRALGFPGNDETGELFTEEQHEEAFEEFANDEVCPALDPATGTCDVYAWRPVQCRTFGPPMRDEDDHLTVCELCFVNAPAEDVARCEMDQSWRDEEYALIEKAEERAAFPGPTVVAFALR</sequence>
<accession>A0ABW1Z8A7</accession>
<dbReference type="RefSeq" id="WP_263369464.1">
    <property type="nucleotide sequence ID" value="NZ_JAGSYD010000001.1"/>
</dbReference>
<dbReference type="Pfam" id="PF03692">
    <property type="entry name" value="CxxCxxCC"/>
    <property type="match status" value="1"/>
</dbReference>